<proteinExistence type="predicted"/>
<name>A0A0B7AQP6_9EUPU</name>
<dbReference type="AlphaFoldDB" id="A0A0B7AQP6"/>
<protein>
    <submittedName>
        <fullName evidence="1">Uncharacterized protein</fullName>
    </submittedName>
</protein>
<sequence>KDWNGQKRAVQQAIEPHQSTSNWCGLSRDSVLFQRRSEQLWTCPKFNEDI</sequence>
<dbReference type="EMBL" id="HACG01036037">
    <property type="protein sequence ID" value="CEK82902.1"/>
    <property type="molecule type" value="Transcribed_RNA"/>
</dbReference>
<gene>
    <name evidence="1" type="primary">ORF134171</name>
</gene>
<feature type="non-terminal residue" evidence="1">
    <location>
        <position position="1"/>
    </location>
</feature>
<evidence type="ECO:0000313" key="1">
    <source>
        <dbReference type="EMBL" id="CEK82902.1"/>
    </source>
</evidence>
<organism evidence="1">
    <name type="scientific">Arion vulgaris</name>
    <dbReference type="NCBI Taxonomy" id="1028688"/>
    <lineage>
        <taxon>Eukaryota</taxon>
        <taxon>Metazoa</taxon>
        <taxon>Spiralia</taxon>
        <taxon>Lophotrochozoa</taxon>
        <taxon>Mollusca</taxon>
        <taxon>Gastropoda</taxon>
        <taxon>Heterobranchia</taxon>
        <taxon>Euthyneura</taxon>
        <taxon>Panpulmonata</taxon>
        <taxon>Eupulmonata</taxon>
        <taxon>Stylommatophora</taxon>
        <taxon>Helicina</taxon>
        <taxon>Arionoidea</taxon>
        <taxon>Arionidae</taxon>
        <taxon>Arion</taxon>
    </lineage>
</organism>
<accession>A0A0B7AQP6</accession>
<reference evidence="1" key="1">
    <citation type="submission" date="2014-12" db="EMBL/GenBank/DDBJ databases">
        <title>Insight into the proteome of Arion vulgaris.</title>
        <authorList>
            <person name="Aradska J."/>
            <person name="Bulat T."/>
            <person name="Smidak R."/>
            <person name="Sarate P."/>
            <person name="Gangsoo J."/>
            <person name="Sialana F."/>
            <person name="Bilban M."/>
            <person name="Lubec G."/>
        </authorList>
    </citation>
    <scope>NUCLEOTIDE SEQUENCE</scope>
    <source>
        <tissue evidence="1">Skin</tissue>
    </source>
</reference>